<evidence type="ECO:0000313" key="4">
    <source>
        <dbReference type="Proteomes" id="UP001235030"/>
    </source>
</evidence>
<dbReference type="EC" id="1.1.1.271" evidence="3"/>
<dbReference type="Gene3D" id="3.40.50.720">
    <property type="entry name" value="NAD(P)-binding Rossmann-like Domain"/>
    <property type="match status" value="1"/>
</dbReference>
<dbReference type="InterPro" id="IPR036291">
    <property type="entry name" value="NAD(P)-bd_dom_sf"/>
</dbReference>
<gene>
    <name evidence="3" type="primary">fcl</name>
    <name evidence="3" type="ORF">TEMA_39620</name>
</gene>
<keyword evidence="3" id="KW-0560">Oxidoreductase</keyword>
<dbReference type="Pfam" id="PF01370">
    <property type="entry name" value="Epimerase"/>
    <property type="match status" value="1"/>
</dbReference>
<dbReference type="Proteomes" id="UP001235030">
    <property type="component" value="Chromosome"/>
</dbReference>
<dbReference type="SUPFAM" id="SSF51735">
    <property type="entry name" value="NAD(P)-binding Rossmann-fold domains"/>
    <property type="match status" value="1"/>
</dbReference>
<comment type="similarity">
    <text evidence="1">Belongs to the NAD(P)-dependent epimerase/dehydratase family.</text>
</comment>
<protein>
    <submittedName>
        <fullName evidence="3">GDP-L-fucose synthase</fullName>
        <ecNumber evidence="3">1.1.1.271</ecNumber>
    </submittedName>
</protein>
<accession>A0ABY9Q7B7</accession>
<dbReference type="PANTHER" id="PTHR43000">
    <property type="entry name" value="DTDP-D-GLUCOSE 4,6-DEHYDRATASE-RELATED"/>
    <property type="match status" value="1"/>
</dbReference>
<evidence type="ECO:0000259" key="2">
    <source>
        <dbReference type="Pfam" id="PF01370"/>
    </source>
</evidence>
<evidence type="ECO:0000256" key="1">
    <source>
        <dbReference type="ARBA" id="ARBA00007637"/>
    </source>
</evidence>
<reference evidence="3 4" key="1">
    <citation type="submission" date="2022-07" db="EMBL/GenBank/DDBJ databases">
        <title>Genome sequence of Terrisporobacter mayombei DSM6539.</title>
        <authorList>
            <person name="Boeer T."/>
            <person name="Bengelsdorf F.R."/>
            <person name="Daniel R."/>
            <person name="Poehlein A."/>
        </authorList>
    </citation>
    <scope>NUCLEOTIDE SEQUENCE [LARGE SCALE GENOMIC DNA]</scope>
    <source>
        <strain evidence="3 4">DSM 6539</strain>
    </source>
</reference>
<keyword evidence="4" id="KW-1185">Reference proteome</keyword>
<dbReference type="GO" id="GO:0050577">
    <property type="term" value="F:GDP-L-fucose synthase activity"/>
    <property type="evidence" value="ECO:0007669"/>
    <property type="project" value="UniProtKB-EC"/>
</dbReference>
<dbReference type="EMBL" id="CP101637">
    <property type="protein sequence ID" value="WMT83446.1"/>
    <property type="molecule type" value="Genomic_DNA"/>
</dbReference>
<dbReference type="RefSeq" id="WP_309164856.1">
    <property type="nucleotide sequence ID" value="NZ_CP101637.1"/>
</dbReference>
<name>A0ABY9Q7B7_9FIRM</name>
<proteinExistence type="inferred from homology"/>
<dbReference type="InterPro" id="IPR001509">
    <property type="entry name" value="Epimerase_deHydtase"/>
</dbReference>
<organism evidence="3 4">
    <name type="scientific">Terrisporobacter mayombei</name>
    <dbReference type="NCBI Taxonomy" id="1541"/>
    <lineage>
        <taxon>Bacteria</taxon>
        <taxon>Bacillati</taxon>
        <taxon>Bacillota</taxon>
        <taxon>Clostridia</taxon>
        <taxon>Peptostreptococcales</taxon>
        <taxon>Peptostreptococcaceae</taxon>
        <taxon>Terrisporobacter</taxon>
    </lineage>
</organism>
<sequence length="286" mass="32500">MKVLITGVNGFIGSHIYNGLKDKHDIIGISRSKNSEICNQYISCDLTDKNSLEEIIKNNKDIDVIVHCAALAHNKGNDLSFDRFQQVNFGVTKDLVDLSNKYLNLNKFIFLSTISVYGEKMDKSIYTEGDECYPSSPYAVAKKKSEKYMQDNCKSSYYILRLAPVYSDEFKLNIKRRTEMKGLNYRVGKGDNKLSLCNVNNIVIAVKGIISNKATKNEIYNISDKSIYSFSDMLEMNKVSKIKVVVPKILIGILYKINKIAIKKQFIDENSIKLVSDNIYSSEKNM</sequence>
<evidence type="ECO:0000313" key="3">
    <source>
        <dbReference type="EMBL" id="WMT83446.1"/>
    </source>
</evidence>
<feature type="domain" description="NAD-dependent epimerase/dehydratase" evidence="2">
    <location>
        <begin position="3"/>
        <end position="222"/>
    </location>
</feature>